<evidence type="ECO:0000259" key="1">
    <source>
        <dbReference type="Pfam" id="PF05050"/>
    </source>
</evidence>
<dbReference type="PANTHER" id="PTHR34203">
    <property type="entry name" value="METHYLTRANSFERASE, FKBM FAMILY PROTEIN"/>
    <property type="match status" value="1"/>
</dbReference>
<evidence type="ECO:0000313" key="3">
    <source>
        <dbReference type="Proteomes" id="UP000315312"/>
    </source>
</evidence>
<protein>
    <submittedName>
        <fullName evidence="2">FkbM family methyltransferase</fullName>
    </submittedName>
</protein>
<proteinExistence type="predicted"/>
<keyword evidence="3" id="KW-1185">Reference proteome</keyword>
<dbReference type="Proteomes" id="UP000315312">
    <property type="component" value="Unassembled WGS sequence"/>
</dbReference>
<dbReference type="EMBL" id="VLKM01000002">
    <property type="protein sequence ID" value="TWH97174.1"/>
    <property type="molecule type" value="Genomic_DNA"/>
</dbReference>
<dbReference type="GO" id="GO:0008168">
    <property type="term" value="F:methyltransferase activity"/>
    <property type="evidence" value="ECO:0007669"/>
    <property type="project" value="UniProtKB-KW"/>
</dbReference>
<feature type="domain" description="Methyltransferase FkbM" evidence="1">
    <location>
        <begin position="99"/>
        <end position="251"/>
    </location>
</feature>
<organism evidence="2 3">
    <name type="scientific">Flavobacterium cheniae</name>
    <dbReference type="NCBI Taxonomy" id="295428"/>
    <lineage>
        <taxon>Bacteria</taxon>
        <taxon>Pseudomonadati</taxon>
        <taxon>Bacteroidota</taxon>
        <taxon>Flavobacteriia</taxon>
        <taxon>Flavobacteriales</taxon>
        <taxon>Flavobacteriaceae</taxon>
        <taxon>Flavobacterium</taxon>
    </lineage>
</organism>
<dbReference type="GO" id="GO:0032259">
    <property type="term" value="P:methylation"/>
    <property type="evidence" value="ECO:0007669"/>
    <property type="project" value="UniProtKB-KW"/>
</dbReference>
<sequence length="302" mass="34424">MKTVKTLFKKYKYVLKRYQSFKTNPLTKSNPFWALIKYLYINFLLYVLKREVTITYLNGIKAKVKKGDGIVGNYHSGLHEAADSLFLMHLLREGDSFLDIGANVGHYTLLAGLCSKCKVTAIEPIPSTFERLSNNVKINNWIHQPELLNIGLSNESGELVFTNQQFTTNKVSTTGHGVKVKVSTLDEICSHQVPDFIKIDVEGYEWFVLNGGLNTLSNANLKLILIELNESGKNFNIQDEQIIQLLRDKGFLPYVFNLETKAFKEIDFKNTNQFNTLFIKDLDFVKQRVFSSNKINVGSFTS</sequence>
<name>A0A562KP83_9FLAO</name>
<dbReference type="InterPro" id="IPR052514">
    <property type="entry name" value="SAM-dependent_MTase"/>
</dbReference>
<accession>A0A562KP83</accession>
<dbReference type="RefSeq" id="WP_133609731.1">
    <property type="nucleotide sequence ID" value="NZ_SNZC01000003.1"/>
</dbReference>
<dbReference type="InterPro" id="IPR006342">
    <property type="entry name" value="FkbM_mtfrase"/>
</dbReference>
<dbReference type="NCBIfam" id="TIGR01444">
    <property type="entry name" value="fkbM_fam"/>
    <property type="match status" value="1"/>
</dbReference>
<dbReference type="SUPFAM" id="SSF53335">
    <property type="entry name" value="S-adenosyl-L-methionine-dependent methyltransferases"/>
    <property type="match status" value="1"/>
</dbReference>
<dbReference type="OrthoDB" id="9812600at2"/>
<comment type="caution">
    <text evidence="2">The sequence shown here is derived from an EMBL/GenBank/DDBJ whole genome shotgun (WGS) entry which is preliminary data.</text>
</comment>
<dbReference type="AlphaFoldDB" id="A0A562KP83"/>
<gene>
    <name evidence="2" type="ORF">IP97_00601</name>
</gene>
<keyword evidence="2" id="KW-0808">Transferase</keyword>
<reference evidence="2 3" key="1">
    <citation type="journal article" date="2015" name="Stand. Genomic Sci.">
        <title>Genomic Encyclopedia of Bacterial and Archaeal Type Strains, Phase III: the genomes of soil and plant-associated and newly described type strains.</title>
        <authorList>
            <person name="Whitman W.B."/>
            <person name="Woyke T."/>
            <person name="Klenk H.P."/>
            <person name="Zhou Y."/>
            <person name="Lilburn T.G."/>
            <person name="Beck B.J."/>
            <person name="De Vos P."/>
            <person name="Vandamme P."/>
            <person name="Eisen J.A."/>
            <person name="Garrity G."/>
            <person name="Hugenholtz P."/>
            <person name="Kyrpides N.C."/>
        </authorList>
    </citation>
    <scope>NUCLEOTIDE SEQUENCE [LARGE SCALE GENOMIC DNA]</scope>
    <source>
        <strain evidence="2 3">CGMCC 1.6844</strain>
    </source>
</reference>
<dbReference type="Pfam" id="PF05050">
    <property type="entry name" value="Methyltransf_21"/>
    <property type="match status" value="1"/>
</dbReference>
<dbReference type="PANTHER" id="PTHR34203:SF15">
    <property type="entry name" value="SLL1173 PROTEIN"/>
    <property type="match status" value="1"/>
</dbReference>
<keyword evidence="2" id="KW-0489">Methyltransferase</keyword>
<evidence type="ECO:0000313" key="2">
    <source>
        <dbReference type="EMBL" id="TWH97174.1"/>
    </source>
</evidence>
<dbReference type="InterPro" id="IPR029063">
    <property type="entry name" value="SAM-dependent_MTases_sf"/>
</dbReference>
<dbReference type="Gene3D" id="3.40.50.150">
    <property type="entry name" value="Vaccinia Virus protein VP39"/>
    <property type="match status" value="1"/>
</dbReference>